<keyword evidence="3" id="KW-1185">Reference proteome</keyword>
<sequence>MDAVHGSPTRSRPDAADVVLRFVNTRADGAGNIEVFGTAAGFADWAVEQDLLTTATVVTDSDAAAARELRDALVTVFLAHAGDPTVDGARIGDAERYLRQAGTRYPLTTVITAVSARLGAGSTGVPGALGTVLAAVTEVAQSGDWTRIKACCNPPCHFGFVDRTRNRAARYCSPGCGSQVSMRAYRQRQKQTGS</sequence>
<dbReference type="PANTHER" id="PTHR35525:SF3">
    <property type="entry name" value="BLL6575 PROTEIN"/>
    <property type="match status" value="1"/>
</dbReference>
<dbReference type="PANTHER" id="PTHR35525">
    <property type="entry name" value="BLL6575 PROTEIN"/>
    <property type="match status" value="1"/>
</dbReference>
<organism evidence="2 3">
    <name type="scientific">Rhodococcus maanshanensis</name>
    <dbReference type="NCBI Taxonomy" id="183556"/>
    <lineage>
        <taxon>Bacteria</taxon>
        <taxon>Bacillati</taxon>
        <taxon>Actinomycetota</taxon>
        <taxon>Actinomycetes</taxon>
        <taxon>Mycobacteriales</taxon>
        <taxon>Nocardiaceae</taxon>
        <taxon>Rhodococcus</taxon>
    </lineage>
</organism>
<dbReference type="Pfam" id="PF07336">
    <property type="entry name" value="ABATE"/>
    <property type="match status" value="1"/>
</dbReference>
<dbReference type="InterPro" id="IPR010852">
    <property type="entry name" value="ABATE"/>
</dbReference>
<accession>A0A1H7I6I7</accession>
<dbReference type="InterPro" id="IPR021005">
    <property type="entry name" value="Znf_CGNR"/>
</dbReference>
<dbReference type="EMBL" id="FOAW01000002">
    <property type="protein sequence ID" value="SEK58126.1"/>
    <property type="molecule type" value="Genomic_DNA"/>
</dbReference>
<feature type="domain" description="Zinc finger CGNR" evidence="1">
    <location>
        <begin position="147"/>
        <end position="189"/>
    </location>
</feature>
<dbReference type="Gene3D" id="1.10.3300.10">
    <property type="entry name" value="Jann2411-like domain"/>
    <property type="match status" value="1"/>
</dbReference>
<protein>
    <submittedName>
        <fullName evidence="2">Conserved protein containing a Zn-ribbon-like motif, possibly RNA-binding</fullName>
    </submittedName>
</protein>
<dbReference type="Proteomes" id="UP000198677">
    <property type="component" value="Unassembled WGS sequence"/>
</dbReference>
<dbReference type="RefSeq" id="WP_072751220.1">
    <property type="nucleotide sequence ID" value="NZ_FOAW01000002.1"/>
</dbReference>
<dbReference type="InterPro" id="IPR023286">
    <property type="entry name" value="ABATE_dom_sf"/>
</dbReference>
<reference evidence="3" key="1">
    <citation type="submission" date="2016-10" db="EMBL/GenBank/DDBJ databases">
        <authorList>
            <person name="Varghese N."/>
            <person name="Submissions S."/>
        </authorList>
    </citation>
    <scope>NUCLEOTIDE SEQUENCE [LARGE SCALE GENOMIC DNA]</scope>
    <source>
        <strain evidence="3">DSM 44675</strain>
    </source>
</reference>
<evidence type="ECO:0000259" key="1">
    <source>
        <dbReference type="Pfam" id="PF11706"/>
    </source>
</evidence>
<proteinExistence type="predicted"/>
<dbReference type="AlphaFoldDB" id="A0A1H7I6I7"/>
<evidence type="ECO:0000313" key="2">
    <source>
        <dbReference type="EMBL" id="SEK58126.1"/>
    </source>
</evidence>
<dbReference type="OrthoDB" id="123307at2"/>
<gene>
    <name evidence="2" type="ORF">SAMN05444583_102341</name>
</gene>
<evidence type="ECO:0000313" key="3">
    <source>
        <dbReference type="Proteomes" id="UP000198677"/>
    </source>
</evidence>
<name>A0A1H7I6I7_9NOCA</name>
<dbReference type="Pfam" id="PF11706">
    <property type="entry name" value="zf-CGNR"/>
    <property type="match status" value="1"/>
</dbReference>
<dbReference type="SUPFAM" id="SSF160904">
    <property type="entry name" value="Jann2411-like"/>
    <property type="match status" value="1"/>
</dbReference>